<evidence type="ECO:0000313" key="1">
    <source>
        <dbReference type="EMBL" id="SUB78798.1"/>
    </source>
</evidence>
<protein>
    <submittedName>
        <fullName evidence="1">Uncharacterized protein</fullName>
    </submittedName>
</protein>
<proteinExistence type="predicted"/>
<reference evidence="1 2" key="1">
    <citation type="submission" date="2018-06" db="EMBL/GenBank/DDBJ databases">
        <authorList>
            <consortium name="Pathogen Informatics"/>
            <person name="Doyle S."/>
        </authorList>
    </citation>
    <scope>NUCLEOTIDE SEQUENCE [LARGE SCALE GENOMIC DNA]</scope>
    <source>
        <strain evidence="1 2">NCTC13063</strain>
    </source>
</reference>
<dbReference type="Proteomes" id="UP000255283">
    <property type="component" value="Unassembled WGS sequence"/>
</dbReference>
<dbReference type="RefSeq" id="WP_257886647.1">
    <property type="nucleotide sequence ID" value="NZ_JAHXQX010000022.1"/>
</dbReference>
<dbReference type="EMBL" id="UGTJ01000001">
    <property type="protein sequence ID" value="SUB78798.1"/>
    <property type="molecule type" value="Genomic_DNA"/>
</dbReference>
<gene>
    <name evidence="1" type="ORF">NCTC13063_00044</name>
</gene>
<organism evidence="1 2">
    <name type="scientific">Segatella buccae</name>
    <dbReference type="NCBI Taxonomy" id="28126"/>
    <lineage>
        <taxon>Bacteria</taxon>
        <taxon>Pseudomonadati</taxon>
        <taxon>Bacteroidota</taxon>
        <taxon>Bacteroidia</taxon>
        <taxon>Bacteroidales</taxon>
        <taxon>Prevotellaceae</taxon>
        <taxon>Segatella</taxon>
    </lineage>
</organism>
<accession>A0AAQ1UFK8</accession>
<comment type="caution">
    <text evidence="1">The sequence shown here is derived from an EMBL/GenBank/DDBJ whole genome shotgun (WGS) entry which is preliminary data.</text>
</comment>
<dbReference type="AlphaFoldDB" id="A0AAQ1UFK8"/>
<sequence length="41" mass="4673">MEIDNFIDETKAEQLTKLMAETLVNAEGIANLAYLWDLEDT</sequence>
<name>A0AAQ1UFK8_9BACT</name>
<evidence type="ECO:0000313" key="2">
    <source>
        <dbReference type="Proteomes" id="UP000255283"/>
    </source>
</evidence>